<accession>A0A2A7U2S8</accession>
<comment type="caution">
    <text evidence="1">The sequence shown here is derived from an EMBL/GenBank/DDBJ whole genome shotgun (WGS) entry which is preliminary data.</text>
</comment>
<sequence>MSLSYALSHTLHHDLAGTSRRLQAVFIQQAKRGFSECRHVAASVDCARRLAMRISTVTKNGW</sequence>
<organism evidence="1 2">
    <name type="scientific">Edwardsiella tarda</name>
    <dbReference type="NCBI Taxonomy" id="636"/>
    <lineage>
        <taxon>Bacteria</taxon>
        <taxon>Pseudomonadati</taxon>
        <taxon>Pseudomonadota</taxon>
        <taxon>Gammaproteobacteria</taxon>
        <taxon>Enterobacterales</taxon>
        <taxon>Hafniaceae</taxon>
        <taxon>Edwardsiella</taxon>
    </lineage>
</organism>
<proteinExistence type="predicted"/>
<evidence type="ECO:0000313" key="2">
    <source>
        <dbReference type="Proteomes" id="UP000219788"/>
    </source>
</evidence>
<protein>
    <submittedName>
        <fullName evidence="1">Uncharacterized protein</fullName>
    </submittedName>
</protein>
<dbReference type="AlphaFoldDB" id="A0A2A7U2S8"/>
<reference evidence="2" key="1">
    <citation type="submission" date="2017-09" db="EMBL/GenBank/DDBJ databases">
        <title>FDA dAtabase for Regulatory Grade micrObial Sequences (FDA-ARGOS): Supporting development and validation of Infectious Disease Dx tests.</title>
        <authorList>
            <person name="Goldberg B."/>
            <person name="Campos J."/>
            <person name="Tallon L."/>
            <person name="Sadzewicz L."/>
            <person name="Ott S."/>
            <person name="Zhao X."/>
            <person name="Nagaraj S."/>
            <person name="Vavikolanu K."/>
            <person name="Aluvathingal J."/>
            <person name="Nadendla S."/>
            <person name="Geyer C."/>
            <person name="Sichtig H."/>
        </authorList>
    </citation>
    <scope>NUCLEOTIDE SEQUENCE [LARGE SCALE GENOMIC DNA]</scope>
    <source>
        <strain evidence="2">FDAARGOS_370</strain>
    </source>
</reference>
<name>A0A2A7U2S8_EDWTA</name>
<gene>
    <name evidence="1" type="ORF">CRM76_12160</name>
</gene>
<evidence type="ECO:0000313" key="1">
    <source>
        <dbReference type="EMBL" id="PEH72629.1"/>
    </source>
</evidence>
<dbReference type="Proteomes" id="UP000219788">
    <property type="component" value="Unassembled WGS sequence"/>
</dbReference>
<dbReference type="EMBL" id="PDDV01000013">
    <property type="protein sequence ID" value="PEH72629.1"/>
    <property type="molecule type" value="Genomic_DNA"/>
</dbReference>
<dbReference type="OrthoDB" id="6413109at2"/>